<dbReference type="InterPro" id="IPR009492">
    <property type="entry name" value="TniQ"/>
</dbReference>
<evidence type="ECO:0000259" key="1">
    <source>
        <dbReference type="Pfam" id="PF06527"/>
    </source>
</evidence>
<name>A0A5E4YQR0_9BURK</name>
<sequence>MAPRPAKPLKTFDSNFAGTSAQDYSDSKSLGPLTLCSPAIPGESFVSQVARYHVASGNPTTRDTYMELFQRGPFRLTSWVSPFMSALAGRFEGDMVDGMRQFLRDCTLFPLFAMFSGARLSAANERASIERALRTLPQRMVAESGWTRLCPACLSEDEADYGTPAIRSAHQIPGISRCFRHGTALLDRCLKCRCPFERVNDLVLVPWFGCSACKAKLVVETSTGVQSPDETRHADFAIFTSKLLASNSPELTREGLVALYKSGFDNLGMVHKGRVDRTAVTRELISHFGDSFVTHVDPAYRSERLSGWFQTLTPGSTWEAPLGRHLLLSYFIYEDADRFLAQYHKFVSSSIPSISPRVRRRLDSSVAKDMREDLMSQIQMAASQIPQCSLDHLWQLHYGIMKRLLRQDAEALVKLEKHLAKQIKREATRAEYSIPGTHPDDTFWAQRLRQMVSKIYESQERPRRASRNQLLILIGWKKGKCLADTKDFPEFERELEAWTETAWHFYLRRLLWTLAQPGARTSHIKRSVINAGIEWHRGVALGEFCSKQQLPDDFSVSKILATIRAWGIDPQWIGPSPERVFANAGRDYKRRRPATA</sequence>
<dbReference type="RefSeq" id="WP_174975409.1">
    <property type="nucleotide sequence ID" value="NZ_CABPSL010000030.1"/>
</dbReference>
<gene>
    <name evidence="2" type="ORF">PCE31106_04652</name>
</gene>
<accession>A0A5E4YQR0</accession>
<organism evidence="2 3">
    <name type="scientific">Pandoraea cepalis</name>
    <dbReference type="NCBI Taxonomy" id="2508294"/>
    <lineage>
        <taxon>Bacteria</taxon>
        <taxon>Pseudomonadati</taxon>
        <taxon>Pseudomonadota</taxon>
        <taxon>Betaproteobacteria</taxon>
        <taxon>Burkholderiales</taxon>
        <taxon>Burkholderiaceae</taxon>
        <taxon>Pandoraea</taxon>
    </lineage>
</organism>
<dbReference type="Proteomes" id="UP000384354">
    <property type="component" value="Unassembled WGS sequence"/>
</dbReference>
<dbReference type="EMBL" id="CABPSL010000030">
    <property type="protein sequence ID" value="VVE50837.1"/>
    <property type="molecule type" value="Genomic_DNA"/>
</dbReference>
<evidence type="ECO:0000313" key="2">
    <source>
        <dbReference type="EMBL" id="VVE50837.1"/>
    </source>
</evidence>
<proteinExistence type="predicted"/>
<protein>
    <recommendedName>
        <fullName evidence="1">TniQ domain-containing protein</fullName>
    </recommendedName>
</protein>
<feature type="domain" description="TniQ" evidence="1">
    <location>
        <begin position="41"/>
        <end position="185"/>
    </location>
</feature>
<evidence type="ECO:0000313" key="3">
    <source>
        <dbReference type="Proteomes" id="UP000384354"/>
    </source>
</evidence>
<reference evidence="2 3" key="1">
    <citation type="submission" date="2019-08" db="EMBL/GenBank/DDBJ databases">
        <authorList>
            <person name="Peeters C."/>
        </authorList>
    </citation>
    <scope>NUCLEOTIDE SEQUENCE [LARGE SCALE GENOMIC DNA]</scope>
    <source>
        <strain evidence="2 3">LMG 31106</strain>
    </source>
</reference>
<dbReference type="AlphaFoldDB" id="A0A5E4YQR0"/>
<dbReference type="Pfam" id="PF06527">
    <property type="entry name" value="TniQ"/>
    <property type="match status" value="1"/>
</dbReference>